<feature type="transmembrane region" description="Helical" evidence="1">
    <location>
        <begin position="20"/>
        <end position="37"/>
    </location>
</feature>
<gene>
    <name evidence="2" type="ORF">SAMN05216388_1012113</name>
</gene>
<dbReference type="Proteomes" id="UP000198775">
    <property type="component" value="Unassembled WGS sequence"/>
</dbReference>
<feature type="transmembrane region" description="Helical" evidence="1">
    <location>
        <begin position="105"/>
        <end position="126"/>
    </location>
</feature>
<sequence>MSNREADASGPTGWLTPEKAIITVCAAIALPVVYFLTERLGTVTYPAIFPTLAIVFMPPFVYRAYWPRTYDLARAAGWGLAAGIAVAAQFLAIILLAAPSLGGDGAVLLAFGVVVPIDYAVARFVIGG</sequence>
<dbReference type="AlphaFoldDB" id="A0A1H8PNV4"/>
<keyword evidence="3" id="KW-1185">Reference proteome</keyword>
<keyword evidence="1" id="KW-0812">Transmembrane</keyword>
<keyword evidence="1" id="KW-1133">Transmembrane helix</keyword>
<feature type="transmembrane region" description="Helical" evidence="1">
    <location>
        <begin position="43"/>
        <end position="65"/>
    </location>
</feature>
<protein>
    <submittedName>
        <fullName evidence="2">Uncharacterized protein</fullName>
    </submittedName>
</protein>
<feature type="transmembrane region" description="Helical" evidence="1">
    <location>
        <begin position="77"/>
        <end position="99"/>
    </location>
</feature>
<evidence type="ECO:0000313" key="2">
    <source>
        <dbReference type="EMBL" id="SEO43640.1"/>
    </source>
</evidence>
<evidence type="ECO:0000256" key="1">
    <source>
        <dbReference type="SAM" id="Phobius"/>
    </source>
</evidence>
<proteinExistence type="predicted"/>
<dbReference type="RefSeq" id="WP_092661091.1">
    <property type="nucleotide sequence ID" value="NZ_FOCX01000012.1"/>
</dbReference>
<keyword evidence="1" id="KW-0472">Membrane</keyword>
<dbReference type="OrthoDB" id="236013at2157"/>
<organism evidence="2 3">
    <name type="scientific">Halorientalis persicus</name>
    <dbReference type="NCBI Taxonomy" id="1367881"/>
    <lineage>
        <taxon>Archaea</taxon>
        <taxon>Methanobacteriati</taxon>
        <taxon>Methanobacteriota</taxon>
        <taxon>Stenosarchaea group</taxon>
        <taxon>Halobacteria</taxon>
        <taxon>Halobacteriales</taxon>
        <taxon>Haloarculaceae</taxon>
        <taxon>Halorientalis</taxon>
    </lineage>
</organism>
<reference evidence="3" key="1">
    <citation type="submission" date="2016-10" db="EMBL/GenBank/DDBJ databases">
        <authorList>
            <person name="Varghese N."/>
            <person name="Submissions S."/>
        </authorList>
    </citation>
    <scope>NUCLEOTIDE SEQUENCE [LARGE SCALE GENOMIC DNA]</scope>
    <source>
        <strain evidence="3">IBRC-M 10043</strain>
    </source>
</reference>
<accession>A0A1H8PNV4</accession>
<evidence type="ECO:0000313" key="3">
    <source>
        <dbReference type="Proteomes" id="UP000198775"/>
    </source>
</evidence>
<dbReference type="EMBL" id="FOCX01000012">
    <property type="protein sequence ID" value="SEO43640.1"/>
    <property type="molecule type" value="Genomic_DNA"/>
</dbReference>
<name>A0A1H8PNV4_9EURY</name>